<dbReference type="GO" id="GO:0005737">
    <property type="term" value="C:cytoplasm"/>
    <property type="evidence" value="ECO:0007669"/>
    <property type="project" value="TreeGrafter"/>
</dbReference>
<feature type="domain" description="FAD dependent oxidoreductase" evidence="3">
    <location>
        <begin position="2"/>
        <end position="407"/>
    </location>
</feature>
<dbReference type="RefSeq" id="WP_332291377.1">
    <property type="nucleotide sequence ID" value="NZ_JAZIBG010000036.1"/>
</dbReference>
<dbReference type="GO" id="GO:0055130">
    <property type="term" value="P:D-alanine catabolic process"/>
    <property type="evidence" value="ECO:0007669"/>
    <property type="project" value="TreeGrafter"/>
</dbReference>
<dbReference type="SUPFAM" id="SSF54373">
    <property type="entry name" value="FAD-linked reductases, C-terminal domain"/>
    <property type="match status" value="1"/>
</dbReference>
<dbReference type="InterPro" id="IPR006076">
    <property type="entry name" value="FAD-dep_OxRdtase"/>
</dbReference>
<dbReference type="GO" id="GO:0008718">
    <property type="term" value="F:D-amino-acid dehydrogenase activity"/>
    <property type="evidence" value="ECO:0007669"/>
    <property type="project" value="TreeGrafter"/>
</dbReference>
<evidence type="ECO:0000256" key="2">
    <source>
        <dbReference type="ARBA" id="ARBA00023002"/>
    </source>
</evidence>
<evidence type="ECO:0000313" key="5">
    <source>
        <dbReference type="Proteomes" id="UP001336250"/>
    </source>
</evidence>
<dbReference type="EC" id="1.4.99.-" evidence="4"/>
<sequence length="429" mass="46332">MRIAVIGAGIIGVTTAYELAADGHQVTVFERCGTVAEETSFANAGVLAPGYVTPWAAPGMPGKVLRHLLSAHAPVRFGGAPDAAMLTWLWRWWRACTPETYQRNRSAMHALARYSRARLDAIQQSLRIEYEQARGLLVLLRTERDVALSRAGLKLLAELGVDFHLVDAARCREIEPGLDAGTPLHAGVHLAGDGVGNCRQFAMLLRAEAQRLGVRFRFHHTVCAIQAGAPVSVQTVERTDANQPGVEHNDSFDALVMCAALGSLPLLGRLGMRLPLQPVYGYSLTAPLRIIEGHPDFGPRAALMDEKYKVAISRLGQRVRVAGSAELGGRADTWSKGPLDTLYKVLHDWFPGATHLAQAQRWKGARPMLPDGPPVLGASGHPGVWINLGHGSSGWALSCGSARVLADQIAGRTPEIDTERLSASRLHTH</sequence>
<evidence type="ECO:0000313" key="4">
    <source>
        <dbReference type="EMBL" id="MEF7616014.1"/>
    </source>
</evidence>
<dbReference type="Gene3D" id="3.50.50.60">
    <property type="entry name" value="FAD/NAD(P)-binding domain"/>
    <property type="match status" value="2"/>
</dbReference>
<keyword evidence="2 4" id="KW-0560">Oxidoreductase</keyword>
<dbReference type="SUPFAM" id="SSF51905">
    <property type="entry name" value="FAD/NAD(P)-binding domain"/>
    <property type="match status" value="1"/>
</dbReference>
<evidence type="ECO:0000256" key="1">
    <source>
        <dbReference type="ARBA" id="ARBA00009410"/>
    </source>
</evidence>
<dbReference type="EMBL" id="JAZIBG010000036">
    <property type="protein sequence ID" value="MEF7616014.1"/>
    <property type="molecule type" value="Genomic_DNA"/>
</dbReference>
<reference evidence="4 5" key="1">
    <citation type="submission" date="2024-02" db="EMBL/GenBank/DDBJ databases">
        <title>Genome sequence of Aquincola sp. MAHUQ-54.</title>
        <authorList>
            <person name="Huq M.A."/>
        </authorList>
    </citation>
    <scope>NUCLEOTIDE SEQUENCE [LARGE SCALE GENOMIC DNA]</scope>
    <source>
        <strain evidence="4 5">MAHUQ-54</strain>
    </source>
</reference>
<comment type="caution">
    <text evidence="4">The sequence shown here is derived from an EMBL/GenBank/DDBJ whole genome shotgun (WGS) entry which is preliminary data.</text>
</comment>
<keyword evidence="5" id="KW-1185">Reference proteome</keyword>
<dbReference type="Pfam" id="PF01266">
    <property type="entry name" value="DAO"/>
    <property type="match status" value="1"/>
</dbReference>
<name>A0AAW9Q9U8_9BURK</name>
<dbReference type="Proteomes" id="UP001336250">
    <property type="component" value="Unassembled WGS sequence"/>
</dbReference>
<dbReference type="NCBIfam" id="NF001933">
    <property type="entry name" value="PRK00711.1"/>
    <property type="match status" value="1"/>
</dbReference>
<gene>
    <name evidence="4" type="ORF">V4F39_19015</name>
</gene>
<dbReference type="PANTHER" id="PTHR13847">
    <property type="entry name" value="SARCOSINE DEHYDROGENASE-RELATED"/>
    <property type="match status" value="1"/>
</dbReference>
<evidence type="ECO:0000259" key="3">
    <source>
        <dbReference type="Pfam" id="PF01266"/>
    </source>
</evidence>
<dbReference type="GO" id="GO:0005886">
    <property type="term" value="C:plasma membrane"/>
    <property type="evidence" value="ECO:0007669"/>
    <property type="project" value="TreeGrafter"/>
</dbReference>
<dbReference type="Gene3D" id="3.30.9.10">
    <property type="entry name" value="D-Amino Acid Oxidase, subunit A, domain 2"/>
    <property type="match status" value="1"/>
</dbReference>
<accession>A0AAW9Q9U8</accession>
<comment type="similarity">
    <text evidence="1">Belongs to the DadA oxidoreductase family.</text>
</comment>
<dbReference type="AlphaFoldDB" id="A0AAW9Q9U8"/>
<dbReference type="InterPro" id="IPR036188">
    <property type="entry name" value="FAD/NAD-bd_sf"/>
</dbReference>
<dbReference type="PANTHER" id="PTHR13847:SF280">
    <property type="entry name" value="D-AMINO ACID DEHYDROGENASE"/>
    <property type="match status" value="1"/>
</dbReference>
<proteinExistence type="inferred from homology"/>
<protein>
    <submittedName>
        <fullName evidence="4">D-amino acid dehydrogenase</fullName>
        <ecNumber evidence="4">1.4.99.-</ecNumber>
    </submittedName>
</protein>
<organism evidence="4 5">
    <name type="scientific">Aquincola agrisoli</name>
    <dbReference type="NCBI Taxonomy" id="3119538"/>
    <lineage>
        <taxon>Bacteria</taxon>
        <taxon>Pseudomonadati</taxon>
        <taxon>Pseudomonadota</taxon>
        <taxon>Betaproteobacteria</taxon>
        <taxon>Burkholderiales</taxon>
        <taxon>Sphaerotilaceae</taxon>
        <taxon>Aquincola</taxon>
    </lineage>
</organism>